<feature type="non-terminal residue" evidence="2">
    <location>
        <position position="1"/>
    </location>
</feature>
<sequence>RDERAPGGPAAYGDSWQEYGYGGSGAGGPIRVREHWRDREDSRGSAAAPPRGRERPGQRYTLKMRGVPFRAIEADIYDKGGLSYESCGGLFGVLSVFGVHMILEVEGLVGLDLLSTLRCFRFLICQIMRLKSVSEGGHGIRKRMDEEKL</sequence>
<evidence type="ECO:0000256" key="1">
    <source>
        <dbReference type="SAM" id="MobiDB-lite"/>
    </source>
</evidence>
<proteinExistence type="predicted"/>
<accession>A0A3P7MK15</accession>
<name>A0A3P7MK15_CYLGO</name>
<dbReference type="EMBL" id="UYRV01116154">
    <property type="protein sequence ID" value="VDN29914.1"/>
    <property type="molecule type" value="Genomic_DNA"/>
</dbReference>
<feature type="region of interest" description="Disordered" evidence="1">
    <location>
        <begin position="1"/>
        <end position="58"/>
    </location>
</feature>
<evidence type="ECO:0000313" key="2">
    <source>
        <dbReference type="EMBL" id="VDN29914.1"/>
    </source>
</evidence>
<dbReference type="AlphaFoldDB" id="A0A3P7MK15"/>
<protein>
    <submittedName>
        <fullName evidence="2">Uncharacterized protein</fullName>
    </submittedName>
</protein>
<evidence type="ECO:0000313" key="3">
    <source>
        <dbReference type="Proteomes" id="UP000271889"/>
    </source>
</evidence>
<gene>
    <name evidence="2" type="ORF">CGOC_LOCUS11402</name>
</gene>
<organism evidence="2 3">
    <name type="scientific">Cylicostephanus goldi</name>
    <name type="common">Nematode worm</name>
    <dbReference type="NCBI Taxonomy" id="71465"/>
    <lineage>
        <taxon>Eukaryota</taxon>
        <taxon>Metazoa</taxon>
        <taxon>Ecdysozoa</taxon>
        <taxon>Nematoda</taxon>
        <taxon>Chromadorea</taxon>
        <taxon>Rhabditida</taxon>
        <taxon>Rhabditina</taxon>
        <taxon>Rhabditomorpha</taxon>
        <taxon>Strongyloidea</taxon>
        <taxon>Strongylidae</taxon>
        <taxon>Cylicostephanus</taxon>
    </lineage>
</organism>
<dbReference type="Proteomes" id="UP000271889">
    <property type="component" value="Unassembled WGS sequence"/>
</dbReference>
<dbReference type="OrthoDB" id="431068at2759"/>
<feature type="compositionally biased region" description="Basic and acidic residues" evidence="1">
    <location>
        <begin position="31"/>
        <end position="43"/>
    </location>
</feature>
<reference evidence="2 3" key="1">
    <citation type="submission" date="2018-11" db="EMBL/GenBank/DDBJ databases">
        <authorList>
            <consortium name="Pathogen Informatics"/>
        </authorList>
    </citation>
    <scope>NUCLEOTIDE SEQUENCE [LARGE SCALE GENOMIC DNA]</scope>
</reference>
<keyword evidence="3" id="KW-1185">Reference proteome</keyword>